<evidence type="ECO:0000256" key="1">
    <source>
        <dbReference type="ARBA" id="ARBA00006484"/>
    </source>
</evidence>
<dbReference type="PANTHER" id="PTHR43008:SF7">
    <property type="entry name" value="SHORT CHAIN DEHYDROGENASE_REDUCTASE (AFU_ORTHOLOGUE AFUA_2G00830)"/>
    <property type="match status" value="1"/>
</dbReference>
<dbReference type="Pfam" id="PF00106">
    <property type="entry name" value="adh_short"/>
    <property type="match status" value="1"/>
</dbReference>
<keyword evidence="4" id="KW-1133">Transmembrane helix</keyword>
<dbReference type="OrthoDB" id="9806974at2"/>
<dbReference type="PRINTS" id="PR00080">
    <property type="entry name" value="SDRFAMILY"/>
</dbReference>
<dbReference type="AlphaFoldDB" id="A0A5E7UBC4"/>
<dbReference type="GO" id="GO:0050664">
    <property type="term" value="F:oxidoreductase activity, acting on NAD(P)H, oxygen as acceptor"/>
    <property type="evidence" value="ECO:0007669"/>
    <property type="project" value="TreeGrafter"/>
</dbReference>
<dbReference type="PANTHER" id="PTHR43008">
    <property type="entry name" value="BENZIL REDUCTASE"/>
    <property type="match status" value="1"/>
</dbReference>
<evidence type="ECO:0000256" key="4">
    <source>
        <dbReference type="SAM" id="Phobius"/>
    </source>
</evidence>
<comment type="similarity">
    <text evidence="1 3">Belongs to the short-chain dehydrogenases/reductases (SDR) family.</text>
</comment>
<keyword evidence="4" id="KW-0472">Membrane</keyword>
<dbReference type="CDD" id="cd05233">
    <property type="entry name" value="SDR_c"/>
    <property type="match status" value="1"/>
</dbReference>
<dbReference type="InterPro" id="IPR036291">
    <property type="entry name" value="NAD(P)-bd_dom_sf"/>
</dbReference>
<dbReference type="PRINTS" id="PR00081">
    <property type="entry name" value="GDHRDH"/>
</dbReference>
<dbReference type="RefSeq" id="WP_122599519.1">
    <property type="nucleotide sequence ID" value="NZ_CABVJC010000005.1"/>
</dbReference>
<organism evidence="5 6">
    <name type="scientific">Pseudomonas fluorescens</name>
    <dbReference type="NCBI Taxonomy" id="294"/>
    <lineage>
        <taxon>Bacteria</taxon>
        <taxon>Pseudomonadati</taxon>
        <taxon>Pseudomonadota</taxon>
        <taxon>Gammaproteobacteria</taxon>
        <taxon>Pseudomonadales</taxon>
        <taxon>Pseudomonadaceae</taxon>
        <taxon>Pseudomonas</taxon>
    </lineage>
</organism>
<keyword evidence="4" id="KW-0812">Transmembrane</keyword>
<reference evidence="5 6" key="1">
    <citation type="submission" date="2019-09" db="EMBL/GenBank/DDBJ databases">
        <authorList>
            <person name="Chandra G."/>
            <person name="Truman W A."/>
        </authorList>
    </citation>
    <scope>NUCLEOTIDE SEQUENCE [LARGE SCALE GENOMIC DNA]</scope>
    <source>
        <strain evidence="5">PS941</strain>
    </source>
</reference>
<sequence length="286" mass="31844">MNHPAIRSGAVAVITGAAVGIGYAIARRVASEGMNVVLFDRDASALDVAIKTLRNQFPDVNLLLIKGDVTSESDLHHLYERSCEFGEVSLLVNNAAINTGARPWEGLAQWRTLMEINFWSVLTLQQLFVDTMFSQSGAAAIVNLGSKEGITTRPGNAAYSLSKAAVKVLTEQLAHELREKVGDRVTAHLLIPGYTFTPMNFPGMTRDTKKPDSPWTADQVADRMVEKMAEGDFYIFCEDNEASWELDQCRMQWAADDMIQNRPALSRWHEDYADEFTDYIADIVHK</sequence>
<dbReference type="InterPro" id="IPR002347">
    <property type="entry name" value="SDR_fam"/>
</dbReference>
<dbReference type="SUPFAM" id="SSF51735">
    <property type="entry name" value="NAD(P)-binding Rossmann-fold domains"/>
    <property type="match status" value="1"/>
</dbReference>
<evidence type="ECO:0000313" key="5">
    <source>
        <dbReference type="EMBL" id="VVQ08261.1"/>
    </source>
</evidence>
<proteinExistence type="inferred from homology"/>
<evidence type="ECO:0000256" key="2">
    <source>
        <dbReference type="ARBA" id="ARBA00023002"/>
    </source>
</evidence>
<dbReference type="Proteomes" id="UP000326452">
    <property type="component" value="Unassembled WGS sequence"/>
</dbReference>
<accession>A0A5E7UBC4</accession>
<evidence type="ECO:0000256" key="3">
    <source>
        <dbReference type="RuleBase" id="RU000363"/>
    </source>
</evidence>
<name>A0A5E7UBC4_PSEFL</name>
<dbReference type="Gene3D" id="3.40.50.720">
    <property type="entry name" value="NAD(P)-binding Rossmann-like Domain"/>
    <property type="match status" value="1"/>
</dbReference>
<evidence type="ECO:0008006" key="7">
    <source>
        <dbReference type="Google" id="ProtNLM"/>
    </source>
</evidence>
<feature type="transmembrane region" description="Helical" evidence="4">
    <location>
        <begin position="6"/>
        <end position="26"/>
    </location>
</feature>
<evidence type="ECO:0000313" key="6">
    <source>
        <dbReference type="Proteomes" id="UP000326452"/>
    </source>
</evidence>
<keyword evidence="2" id="KW-0560">Oxidoreductase</keyword>
<gene>
    <name evidence="5" type="ORF">PS941_03364</name>
</gene>
<protein>
    <recommendedName>
        <fullName evidence="7">Oxidoreductase</fullName>
    </recommendedName>
</protein>
<dbReference type="EMBL" id="CABVJC010000005">
    <property type="protein sequence ID" value="VVQ08261.1"/>
    <property type="molecule type" value="Genomic_DNA"/>
</dbReference>